<sequence>MPSEKLLYHYTSLECLLGIACSKTLRATHIAHLNDSKELMLAIEHLEREVKKRLQNEQLNSEDRKCLVQLSEWLNHRFLLEHLLFTCSFTKAGNLLSQWRAYCPPSAGVSLGFNPQELLVAAEAQEFQLVECVYNQAMQCNLVNAWLDLVLTTKNEKEEPASKSHPSQSYYSHFRANEEAFLQVAARMKHHAFSEEKEWRLISKVSKSLRDPKLKFRAGKTRLIPYIEFELPLTEAQTLSLGHVYIGPAQDHNISFSAIATFLSNSGARISSGISACGIPLRNWW</sequence>
<dbReference type="AlphaFoldDB" id="B3EH58"/>
<dbReference type="Pfam" id="PF11185">
    <property type="entry name" value="DUF2971"/>
    <property type="match status" value="1"/>
</dbReference>
<dbReference type="Proteomes" id="UP000008841">
    <property type="component" value="Chromosome"/>
</dbReference>
<protein>
    <recommendedName>
        <fullName evidence="3">DUF2971 domain-containing protein</fullName>
    </recommendedName>
</protein>
<evidence type="ECO:0008006" key="3">
    <source>
        <dbReference type="Google" id="ProtNLM"/>
    </source>
</evidence>
<accession>B3EH58</accession>
<name>B3EH58_CHLL2</name>
<dbReference type="STRING" id="290315.Clim_0653"/>
<dbReference type="InterPro" id="IPR021352">
    <property type="entry name" value="DUF2971"/>
</dbReference>
<dbReference type="HOGENOM" id="CLU_061528_1_0_10"/>
<gene>
    <name evidence="1" type="ordered locus">Clim_0653</name>
</gene>
<evidence type="ECO:0000313" key="2">
    <source>
        <dbReference type="Proteomes" id="UP000008841"/>
    </source>
</evidence>
<dbReference type="EMBL" id="CP001097">
    <property type="protein sequence ID" value="ACD89738.1"/>
    <property type="molecule type" value="Genomic_DNA"/>
</dbReference>
<evidence type="ECO:0000313" key="1">
    <source>
        <dbReference type="EMBL" id="ACD89738.1"/>
    </source>
</evidence>
<dbReference type="KEGG" id="cli:Clim_0653"/>
<organism evidence="1 2">
    <name type="scientific">Chlorobium limicola (strain DSM 245 / NBRC 103803 / 6330)</name>
    <dbReference type="NCBI Taxonomy" id="290315"/>
    <lineage>
        <taxon>Bacteria</taxon>
        <taxon>Pseudomonadati</taxon>
        <taxon>Chlorobiota</taxon>
        <taxon>Chlorobiia</taxon>
        <taxon>Chlorobiales</taxon>
        <taxon>Chlorobiaceae</taxon>
        <taxon>Chlorobium/Pelodictyon group</taxon>
        <taxon>Chlorobium</taxon>
    </lineage>
</organism>
<dbReference type="eggNOG" id="ENOG50330U0">
    <property type="taxonomic scope" value="Bacteria"/>
</dbReference>
<proteinExistence type="predicted"/>
<reference evidence="1 2" key="1">
    <citation type="submission" date="2008-05" db="EMBL/GenBank/DDBJ databases">
        <title>Complete sequence of Chlorobium limicola DSM 245.</title>
        <authorList>
            <consortium name="US DOE Joint Genome Institute"/>
            <person name="Lucas S."/>
            <person name="Copeland A."/>
            <person name="Lapidus A."/>
            <person name="Glavina del Rio T."/>
            <person name="Dalin E."/>
            <person name="Tice H."/>
            <person name="Bruce D."/>
            <person name="Goodwin L."/>
            <person name="Pitluck S."/>
            <person name="Schmutz J."/>
            <person name="Larimer F."/>
            <person name="Land M."/>
            <person name="Hauser L."/>
            <person name="Kyrpides N."/>
            <person name="Ovchinnikova G."/>
            <person name="Zhao F."/>
            <person name="Li T."/>
            <person name="Liu Z."/>
            <person name="Overmann J."/>
            <person name="Bryant D.A."/>
            <person name="Richardson P."/>
        </authorList>
    </citation>
    <scope>NUCLEOTIDE SEQUENCE [LARGE SCALE GENOMIC DNA]</scope>
    <source>
        <strain evidence="2">DSM 245 / NBRC 103803 / 6330</strain>
    </source>
</reference>